<dbReference type="OrthoDB" id="6503891at2759"/>
<dbReference type="Gene3D" id="3.30.1490.20">
    <property type="entry name" value="ATP-grasp fold, A domain"/>
    <property type="match status" value="1"/>
</dbReference>
<name>A0A443SLQ2_9ACAR</name>
<dbReference type="STRING" id="299467.A0A443SLQ2"/>
<sequence length="573" mass="66594">MGFVNVVALQILQFFRFIGISFFNRFITKLELKEKCKRKRFDFVEESLTSSARENGLIPQDKEWYFEKTREDQNEDVFIYGVNSNENAFLLKVRRRLQANNRCLVIVNLCFKDGNYLYDFNGSDLNTNTSSTRYEVNGFSLQLLSPFRRWRICFTGNLKRTDINTHEEQNVFASIRMLWYSLSAVFDMQTDNHISLISQTVKDFNANDEYFFEDRYEQYGQLKGTVQFESDETKTIILWGNKCKSFFDKNRNQSSNIRRLYGFVKDGIGFHCGILKEDTSGKRFNYGHFFTGVNVVFPIEKTESLVQEFDSLLNNANTSIKMIAEGPRIVTANIDAALKSCEWFSIHKLKINGFEGLSVFIDDGNMEKEEMSLYNQLCHFDRYKIAVSEKSLTNDFVMSIGDPNSISSEISGGKGMSLSQLTVLLEEKEVKEKFNYTVPQGVIVTTNAYKEYLKENKDVKNAIETLQQTRIFNTLITEEEPTILNKGMQFAMFGHEVRIDGFTHPSVEKSVKTSIFFKIKVVFVLLELVFNCVKRLRKTSKLYENIDFFKDDFKTSEELFEFISNSVTKLYEV</sequence>
<reference evidence="1 2" key="1">
    <citation type="journal article" date="2018" name="Gigascience">
        <title>Genomes of trombidid mites reveal novel predicted allergens and laterally-transferred genes associated with secondary metabolism.</title>
        <authorList>
            <person name="Dong X."/>
            <person name="Chaisiri K."/>
            <person name="Xia D."/>
            <person name="Armstrong S.D."/>
            <person name="Fang Y."/>
            <person name="Donnelly M.J."/>
            <person name="Kadowaki T."/>
            <person name="McGarry J.W."/>
            <person name="Darby A.C."/>
            <person name="Makepeace B.L."/>
        </authorList>
    </citation>
    <scope>NUCLEOTIDE SEQUENCE [LARGE SCALE GENOMIC DNA]</scope>
    <source>
        <strain evidence="1">UoL-UT</strain>
    </source>
</reference>
<dbReference type="GO" id="GO:0005524">
    <property type="term" value="F:ATP binding"/>
    <property type="evidence" value="ECO:0007669"/>
    <property type="project" value="InterPro"/>
</dbReference>
<accession>A0A443SLQ2</accession>
<organism evidence="1 2">
    <name type="scientific">Leptotrombidium deliense</name>
    <dbReference type="NCBI Taxonomy" id="299467"/>
    <lineage>
        <taxon>Eukaryota</taxon>
        <taxon>Metazoa</taxon>
        <taxon>Ecdysozoa</taxon>
        <taxon>Arthropoda</taxon>
        <taxon>Chelicerata</taxon>
        <taxon>Arachnida</taxon>
        <taxon>Acari</taxon>
        <taxon>Acariformes</taxon>
        <taxon>Trombidiformes</taxon>
        <taxon>Prostigmata</taxon>
        <taxon>Anystina</taxon>
        <taxon>Parasitengona</taxon>
        <taxon>Trombiculoidea</taxon>
        <taxon>Trombiculidae</taxon>
        <taxon>Leptotrombidium</taxon>
    </lineage>
</organism>
<dbReference type="EMBL" id="NCKV01001363">
    <property type="protein sequence ID" value="RWS28461.1"/>
    <property type="molecule type" value="Genomic_DNA"/>
</dbReference>
<evidence type="ECO:0000313" key="1">
    <source>
        <dbReference type="EMBL" id="RWS28461.1"/>
    </source>
</evidence>
<evidence type="ECO:0000313" key="2">
    <source>
        <dbReference type="Proteomes" id="UP000288716"/>
    </source>
</evidence>
<keyword evidence="2" id="KW-1185">Reference proteome</keyword>
<protein>
    <submittedName>
        <fullName evidence="1">Uncharacterized protein</fullName>
    </submittedName>
</protein>
<proteinExistence type="predicted"/>
<gene>
    <name evidence="1" type="ORF">B4U80_12792</name>
</gene>
<dbReference type="InterPro" id="IPR013815">
    <property type="entry name" value="ATP_grasp_subdomain_1"/>
</dbReference>
<dbReference type="VEuPathDB" id="VectorBase:LDEU003578"/>
<dbReference type="Proteomes" id="UP000288716">
    <property type="component" value="Unassembled WGS sequence"/>
</dbReference>
<dbReference type="AlphaFoldDB" id="A0A443SLQ2"/>
<dbReference type="PANTHER" id="PTHR34717">
    <property type="entry name" value="EG:BACR7A4.20 PROTEIN"/>
    <property type="match status" value="1"/>
</dbReference>
<dbReference type="SUPFAM" id="SSF56059">
    <property type="entry name" value="Glutathione synthetase ATP-binding domain-like"/>
    <property type="match status" value="1"/>
</dbReference>
<comment type="caution">
    <text evidence="1">The sequence shown here is derived from an EMBL/GenBank/DDBJ whole genome shotgun (WGS) entry which is preliminary data.</text>
</comment>
<dbReference type="PANTHER" id="PTHR34717:SF1">
    <property type="entry name" value="EG:BACR7A4.20 PROTEIN"/>
    <property type="match status" value="1"/>
</dbReference>